<dbReference type="GO" id="GO:0005886">
    <property type="term" value="C:plasma membrane"/>
    <property type="evidence" value="ECO:0007669"/>
    <property type="project" value="UniProtKB-SubCell"/>
</dbReference>
<gene>
    <name evidence="7" type="primary">msrQ</name>
    <name evidence="9" type="ORF">C7455_1061</name>
</gene>
<evidence type="ECO:0000256" key="4">
    <source>
        <dbReference type="ARBA" id="ARBA00022989"/>
    </source>
</evidence>
<dbReference type="InterPro" id="IPR013130">
    <property type="entry name" value="Fe3_Rdtase_TM_dom"/>
</dbReference>
<evidence type="ECO:0000256" key="5">
    <source>
        <dbReference type="ARBA" id="ARBA00023004"/>
    </source>
</evidence>
<organism evidence="9 10">
    <name type="scientific">Roseicyclus mahoneyensis</name>
    <dbReference type="NCBI Taxonomy" id="164332"/>
    <lineage>
        <taxon>Bacteria</taxon>
        <taxon>Pseudomonadati</taxon>
        <taxon>Pseudomonadota</taxon>
        <taxon>Alphaproteobacteria</taxon>
        <taxon>Rhodobacterales</taxon>
        <taxon>Roseobacteraceae</taxon>
        <taxon>Roseicyclus</taxon>
    </lineage>
</organism>
<feature type="domain" description="Ferric oxidoreductase" evidence="8">
    <location>
        <begin position="64"/>
        <end position="173"/>
    </location>
</feature>
<keyword evidence="2 7" id="KW-0813">Transport</keyword>
<dbReference type="GO" id="GO:0046872">
    <property type="term" value="F:metal ion binding"/>
    <property type="evidence" value="ECO:0007669"/>
    <property type="project" value="UniProtKB-KW"/>
</dbReference>
<keyword evidence="10" id="KW-1185">Reference proteome</keyword>
<comment type="similarity">
    <text evidence="7">Belongs to the MsrQ family.</text>
</comment>
<comment type="cofactor">
    <cofactor evidence="7">
        <name>FMN</name>
        <dbReference type="ChEBI" id="CHEBI:58210"/>
    </cofactor>
    <text evidence="7">Binds 1 FMN per subunit.</text>
</comment>
<keyword evidence="7" id="KW-0288">FMN</keyword>
<feature type="transmembrane region" description="Helical" evidence="7">
    <location>
        <begin position="165"/>
        <end position="182"/>
    </location>
</feature>
<evidence type="ECO:0000256" key="3">
    <source>
        <dbReference type="ARBA" id="ARBA00022692"/>
    </source>
</evidence>
<dbReference type="Pfam" id="PF01794">
    <property type="entry name" value="Ferric_reduct"/>
    <property type="match status" value="1"/>
</dbReference>
<dbReference type="GO" id="GO:0009055">
    <property type="term" value="F:electron transfer activity"/>
    <property type="evidence" value="ECO:0007669"/>
    <property type="project" value="UniProtKB-UniRule"/>
</dbReference>
<dbReference type="GO" id="GO:0010181">
    <property type="term" value="F:FMN binding"/>
    <property type="evidence" value="ECO:0007669"/>
    <property type="project" value="UniProtKB-UniRule"/>
</dbReference>
<keyword evidence="5 7" id="KW-0408">Iron</keyword>
<evidence type="ECO:0000259" key="8">
    <source>
        <dbReference type="Pfam" id="PF01794"/>
    </source>
</evidence>
<dbReference type="GO" id="GO:0030091">
    <property type="term" value="P:protein repair"/>
    <property type="evidence" value="ECO:0007669"/>
    <property type="project" value="UniProtKB-UniRule"/>
</dbReference>
<reference evidence="9 10" key="1">
    <citation type="submission" date="2018-05" db="EMBL/GenBank/DDBJ databases">
        <title>Genomic Encyclopedia of Type Strains, Phase IV (KMG-IV): sequencing the most valuable type-strain genomes for metagenomic binning, comparative biology and taxonomic classification.</title>
        <authorList>
            <person name="Goeker M."/>
        </authorList>
    </citation>
    <scope>NUCLEOTIDE SEQUENCE [LARGE SCALE GENOMIC DNA]</scope>
    <source>
        <strain evidence="9 10">DSM 16097</strain>
    </source>
</reference>
<evidence type="ECO:0000256" key="1">
    <source>
        <dbReference type="ARBA" id="ARBA00004141"/>
    </source>
</evidence>
<dbReference type="AlphaFoldDB" id="A0A316GJW5"/>
<feature type="transmembrane region" description="Helical" evidence="7">
    <location>
        <begin position="64"/>
        <end position="81"/>
    </location>
</feature>
<feature type="transmembrane region" description="Helical" evidence="7">
    <location>
        <begin position="123"/>
        <end position="144"/>
    </location>
</feature>
<evidence type="ECO:0000256" key="7">
    <source>
        <dbReference type="HAMAP-Rule" id="MF_01207"/>
    </source>
</evidence>
<proteinExistence type="inferred from homology"/>
<sequence>MTDAADRTGPAPVMQHVNGALRRVPPSLLYVGGAAWGGWLFWLAATGGLGVEPIEALEHRYGKLALQLIVAGLAVTPLRQWAGLNLIPFRRAIGVLAFGYVLAHFLVWAVLDVQTLSAIWADIVKRPYVTIGMVGFATLIPLALTSNNRAIRRLGPVRWRHLHKLAYPAAVLGAVHYVWLAKGLQFEPLFYLGAILGLLALRLVPRKVRVAG</sequence>
<evidence type="ECO:0000313" key="9">
    <source>
        <dbReference type="EMBL" id="PWK59716.1"/>
    </source>
</evidence>
<evidence type="ECO:0000256" key="2">
    <source>
        <dbReference type="ARBA" id="ARBA00022448"/>
    </source>
</evidence>
<dbReference type="InterPro" id="IPR022837">
    <property type="entry name" value="MsrQ-like"/>
</dbReference>
<dbReference type="PANTHER" id="PTHR36964:SF1">
    <property type="entry name" value="PROTEIN-METHIONINE-SULFOXIDE REDUCTASE HEME-BINDING SUBUNIT MSRQ"/>
    <property type="match status" value="1"/>
</dbReference>
<accession>A0A316GJW5</accession>
<dbReference type="EMBL" id="QGGW01000006">
    <property type="protein sequence ID" value="PWK59716.1"/>
    <property type="molecule type" value="Genomic_DNA"/>
</dbReference>
<keyword evidence="7" id="KW-0479">Metal-binding</keyword>
<name>A0A316GJW5_9RHOB</name>
<comment type="subunit">
    <text evidence="7">Heterodimer of a catalytic subunit (MsrP) and a heme-binding subunit (MsrQ).</text>
</comment>
<keyword evidence="7" id="KW-0285">Flavoprotein</keyword>
<comment type="cofactor">
    <cofactor evidence="7">
        <name>heme b</name>
        <dbReference type="ChEBI" id="CHEBI:60344"/>
    </cofactor>
    <text evidence="7">Binds 1 heme b (iron(II)-protoporphyrin IX) group per subunit.</text>
</comment>
<keyword evidence="6 7" id="KW-0472">Membrane</keyword>
<feature type="transmembrane region" description="Helical" evidence="7">
    <location>
        <begin position="188"/>
        <end position="204"/>
    </location>
</feature>
<keyword evidence="4 7" id="KW-1133">Transmembrane helix</keyword>
<dbReference type="HAMAP" id="MF_01207">
    <property type="entry name" value="MsrQ"/>
    <property type="match status" value="1"/>
</dbReference>
<dbReference type="PANTHER" id="PTHR36964">
    <property type="entry name" value="PROTEIN-METHIONINE-SULFOXIDE REDUCTASE HEME-BINDING SUBUNIT MSRQ"/>
    <property type="match status" value="1"/>
</dbReference>
<dbReference type="GO" id="GO:0016679">
    <property type="term" value="F:oxidoreductase activity, acting on diphenols and related substances as donors"/>
    <property type="evidence" value="ECO:0007669"/>
    <property type="project" value="TreeGrafter"/>
</dbReference>
<evidence type="ECO:0000313" key="10">
    <source>
        <dbReference type="Proteomes" id="UP000245708"/>
    </source>
</evidence>
<evidence type="ECO:0000256" key="6">
    <source>
        <dbReference type="ARBA" id="ARBA00023136"/>
    </source>
</evidence>
<keyword evidence="7" id="KW-0249">Electron transport</keyword>
<keyword evidence="7" id="KW-1003">Cell membrane</keyword>
<feature type="transmembrane region" description="Helical" evidence="7">
    <location>
        <begin position="27"/>
        <end position="44"/>
    </location>
</feature>
<dbReference type="NCBIfam" id="NF003833">
    <property type="entry name" value="PRK05419.1-5"/>
    <property type="match status" value="1"/>
</dbReference>
<feature type="transmembrane region" description="Helical" evidence="7">
    <location>
        <begin position="93"/>
        <end position="111"/>
    </location>
</feature>
<keyword evidence="3 7" id="KW-0812">Transmembrane</keyword>
<dbReference type="Proteomes" id="UP000245708">
    <property type="component" value="Unassembled WGS sequence"/>
</dbReference>
<comment type="subcellular location">
    <subcellularLocation>
        <location evidence="7">Cell membrane</location>
        <topology evidence="7">Multi-pass membrane protein</topology>
    </subcellularLocation>
    <subcellularLocation>
        <location evidence="1">Membrane</location>
        <topology evidence="1">Multi-pass membrane protein</topology>
    </subcellularLocation>
</comment>
<comment type="caution">
    <text evidence="9">The sequence shown here is derived from an EMBL/GenBank/DDBJ whole genome shotgun (WGS) entry which is preliminary data.</text>
</comment>
<dbReference type="GO" id="GO:0020037">
    <property type="term" value="F:heme binding"/>
    <property type="evidence" value="ECO:0007669"/>
    <property type="project" value="UniProtKB-UniRule"/>
</dbReference>
<protein>
    <recommendedName>
        <fullName evidence="7">Protein-methionine-sulfoxide reductase heme-binding subunit MsrQ</fullName>
    </recommendedName>
    <alternativeName>
        <fullName evidence="7">Flavocytochrome MsrQ</fullName>
    </alternativeName>
</protein>
<keyword evidence="7" id="KW-0349">Heme</keyword>
<comment type="function">
    <text evidence="7">Part of the MsrPQ system that repairs oxidized periplasmic proteins containing methionine sulfoxide residues (Met-O), using respiratory chain electrons. Thus protects these proteins from oxidative-stress damage caused by reactive species of oxygen and chlorine generated by the host defense mechanisms. MsrPQ is essential for the maintenance of envelope integrity under bleach stress, rescuing a wide series of structurally unrelated periplasmic proteins from methionine oxidation. MsrQ provides electrons for reduction to the reductase catalytic subunit MsrP, using the quinone pool of the respiratory chain.</text>
</comment>